<organism evidence="1 2">
    <name type="scientific">Rhizobium mongolense</name>
    <dbReference type="NCBI Taxonomy" id="57676"/>
    <lineage>
        <taxon>Bacteria</taxon>
        <taxon>Pseudomonadati</taxon>
        <taxon>Pseudomonadota</taxon>
        <taxon>Alphaproteobacteria</taxon>
        <taxon>Hyphomicrobiales</taxon>
        <taxon>Rhizobiaceae</taxon>
        <taxon>Rhizobium/Agrobacterium group</taxon>
        <taxon>Rhizobium</taxon>
    </lineage>
</organism>
<evidence type="ECO:0000313" key="2">
    <source>
        <dbReference type="Proteomes" id="UP000551353"/>
    </source>
</evidence>
<reference evidence="1 2" key="1">
    <citation type="submission" date="2020-08" db="EMBL/GenBank/DDBJ databases">
        <title>Genomic Encyclopedia of Type Strains, Phase IV (KMG-V): Genome sequencing to study the core and pangenomes of soil and plant-associated prokaryotes.</title>
        <authorList>
            <person name="Whitman W."/>
        </authorList>
    </citation>
    <scope>NUCLEOTIDE SEQUENCE [LARGE SCALE GENOMIC DNA]</scope>
    <source>
        <strain evidence="1 2">SEMIA 4087</strain>
    </source>
</reference>
<dbReference type="EC" id="1.14.13.163" evidence="1"/>
<sequence>MPALRTRVYIDGYNLYYSCLRKTAFKWLGVLSLFETQILPSILYRPGPDADPATMTLHPDCAIKYFTAKMLMVLRSRTQDLSL</sequence>
<keyword evidence="1" id="KW-0560">Oxidoreductase</keyword>
<name>A0ABR6IGH9_9HYPH</name>
<proteinExistence type="predicted"/>
<evidence type="ECO:0000313" key="1">
    <source>
        <dbReference type="EMBL" id="MBB4226964.1"/>
    </source>
</evidence>
<dbReference type="EMBL" id="JACIFX010000001">
    <property type="protein sequence ID" value="MBB4226964.1"/>
    <property type="molecule type" value="Genomic_DNA"/>
</dbReference>
<dbReference type="Proteomes" id="UP000551353">
    <property type="component" value="Unassembled WGS sequence"/>
</dbReference>
<comment type="caution">
    <text evidence="1">The sequence shown here is derived from an EMBL/GenBank/DDBJ whole genome shotgun (WGS) entry which is preliminary data.</text>
</comment>
<keyword evidence="2" id="KW-1185">Reference proteome</keyword>
<dbReference type="GO" id="GO:0016491">
    <property type="term" value="F:oxidoreductase activity"/>
    <property type="evidence" value="ECO:0007669"/>
    <property type="project" value="UniProtKB-KW"/>
</dbReference>
<dbReference type="RefSeq" id="WP_022713694.1">
    <property type="nucleotide sequence ID" value="NZ_JACIFX010000001.1"/>
</dbReference>
<gene>
    <name evidence="1" type="ORF">GGD56_000784</name>
</gene>
<accession>A0ABR6IGH9</accession>
<protein>
    <submittedName>
        <fullName evidence="1">6-hydroxy-3-succinoylpyridine 3-monooxygenase</fullName>
        <ecNumber evidence="1">1.14.13.163</ecNumber>
    </submittedName>
</protein>